<dbReference type="PROSITE" id="PS50893">
    <property type="entry name" value="ABC_TRANSPORTER_2"/>
    <property type="match status" value="1"/>
</dbReference>
<dbReference type="InterPro" id="IPR003439">
    <property type="entry name" value="ABC_transporter-like_ATP-bd"/>
</dbReference>
<evidence type="ECO:0000313" key="14">
    <source>
        <dbReference type="EMBL" id="RAV09939.1"/>
    </source>
</evidence>
<keyword evidence="5" id="KW-0547">Nucleotide-binding</keyword>
<dbReference type="InterPro" id="IPR011527">
    <property type="entry name" value="ABC1_TM_dom"/>
</dbReference>
<evidence type="ECO:0000256" key="6">
    <source>
        <dbReference type="ARBA" id="ARBA00022807"/>
    </source>
</evidence>
<evidence type="ECO:0000256" key="10">
    <source>
        <dbReference type="SAM" id="MobiDB-lite"/>
    </source>
</evidence>
<evidence type="ECO:0000256" key="1">
    <source>
        <dbReference type="ARBA" id="ARBA00004651"/>
    </source>
</evidence>
<dbReference type="InterPro" id="IPR039421">
    <property type="entry name" value="Type_1_exporter"/>
</dbReference>
<keyword evidence="15" id="KW-1185">Reference proteome</keyword>
<comment type="subcellular location">
    <subcellularLocation>
        <location evidence="1">Cell membrane</location>
        <topology evidence="1">Multi-pass membrane protein</topology>
    </subcellularLocation>
</comment>
<feature type="transmembrane region" description="Helical" evidence="11">
    <location>
        <begin position="161"/>
        <end position="180"/>
    </location>
</feature>
<dbReference type="InterPro" id="IPR036640">
    <property type="entry name" value="ABC1_TM_sf"/>
</dbReference>
<dbReference type="GO" id="GO:0005886">
    <property type="term" value="C:plasma membrane"/>
    <property type="evidence" value="ECO:0007669"/>
    <property type="project" value="UniProtKB-SubCell"/>
</dbReference>
<feature type="compositionally biased region" description="Basic and acidic residues" evidence="10">
    <location>
        <begin position="589"/>
        <end position="604"/>
    </location>
</feature>
<dbReference type="PROSITE" id="PS50929">
    <property type="entry name" value="ABC_TM1F"/>
    <property type="match status" value="1"/>
</dbReference>
<feature type="transmembrane region" description="Helical" evidence="11">
    <location>
        <begin position="137"/>
        <end position="155"/>
    </location>
</feature>
<evidence type="ECO:0000259" key="12">
    <source>
        <dbReference type="PROSITE" id="PS50893"/>
    </source>
</evidence>
<evidence type="ECO:0000256" key="5">
    <source>
        <dbReference type="ARBA" id="ARBA00022741"/>
    </source>
</evidence>
<evidence type="ECO:0000256" key="4">
    <source>
        <dbReference type="ARBA" id="ARBA00022692"/>
    </source>
</evidence>
<dbReference type="GO" id="GO:0005524">
    <property type="term" value="F:ATP binding"/>
    <property type="evidence" value="ECO:0007669"/>
    <property type="project" value="UniProtKB-KW"/>
</dbReference>
<proteinExistence type="predicted"/>
<protein>
    <recommendedName>
        <fullName evidence="16">ABC transporter ATP-binding protein</fullName>
    </recommendedName>
</protein>
<dbReference type="InterPro" id="IPR027417">
    <property type="entry name" value="P-loop_NTPase"/>
</dbReference>
<dbReference type="AlphaFoldDB" id="A0A329LQE7"/>
<keyword evidence="6" id="KW-0645">Protease</keyword>
<dbReference type="PROSITE" id="PS00211">
    <property type="entry name" value="ABC_TRANSPORTER_1"/>
    <property type="match status" value="1"/>
</dbReference>
<evidence type="ECO:0000256" key="7">
    <source>
        <dbReference type="ARBA" id="ARBA00022840"/>
    </source>
</evidence>
<dbReference type="Proteomes" id="UP000250369">
    <property type="component" value="Unassembled WGS sequence"/>
</dbReference>
<dbReference type="OrthoDB" id="2513836at2"/>
<dbReference type="FunFam" id="3.40.50.300:FF:000299">
    <property type="entry name" value="ABC transporter ATP-binding protein/permease"/>
    <property type="match status" value="1"/>
</dbReference>
<dbReference type="PANTHER" id="PTHR43394:SF1">
    <property type="entry name" value="ATP-BINDING CASSETTE SUB-FAMILY B MEMBER 10, MITOCHONDRIAL"/>
    <property type="match status" value="1"/>
</dbReference>
<sequence>MPRIPDWFAFFAKQLARSKSAFLFITLLTVTGAACGAAAPLLIGKMMDTIAHNGGEGLLPIALILLGALLLTEFCAAVRTYVSAKTMVGLTYALTEETLAAVLRTASDFFTKTPRGELLQRCTQDTKVIQKFGLSTLPAFVQELLLACAAIVFIVRWNWQLAVILLASFVLLFVPVQLYGRKRGLVRKELAGHDARLRQSLLERLESLQQIKLYGTERKEFEAVAAEQSKWADLMYRDGIVDSWYRTFPRIPDSLAPALVFVFAGWQMIAGQATIGQLVTTIAFIPALNAPVRSFFGLYVSFADIKVRIEGILEYLRLPVERGKRDGLLKQEDFRGQPISFAGVHTSGERGEVLRNLTFTIAPGEHIAIVGPSGAGKSTLLKLLLRLQEPTAGEIRIGGVPISELDATYLRSRVGYVMQEGFLFRGSLYHNLTYLGEAERESLDMWMEAVGAEDIVAKLSSGYDSDIGSNGDLLSGGQRQLIGLVRTMLANPDLLLLDEATSSLDQKSETAVLNALAKHTSGVTRISVTHRLRGAARADRILVMDNGELTEEGTHEELLRRNGLYARLLKEEVNLAAKEAAAAYADPPGGERHENEHDSVSVSR</sequence>
<dbReference type="GO" id="GO:0008234">
    <property type="term" value="F:cysteine-type peptidase activity"/>
    <property type="evidence" value="ECO:0007669"/>
    <property type="project" value="UniProtKB-KW"/>
</dbReference>
<name>A0A329LQE7_9BACL</name>
<dbReference type="InterPro" id="IPR003593">
    <property type="entry name" value="AAA+_ATPase"/>
</dbReference>
<keyword evidence="9 11" id="KW-0472">Membrane</keyword>
<evidence type="ECO:0000256" key="2">
    <source>
        <dbReference type="ARBA" id="ARBA00022448"/>
    </source>
</evidence>
<keyword evidence="8 11" id="KW-1133">Transmembrane helix</keyword>
<comment type="caution">
    <text evidence="14">The sequence shown here is derived from an EMBL/GenBank/DDBJ whole genome shotgun (WGS) entry which is preliminary data.</text>
</comment>
<dbReference type="SUPFAM" id="SSF90123">
    <property type="entry name" value="ABC transporter transmembrane region"/>
    <property type="match status" value="1"/>
</dbReference>
<dbReference type="GO" id="GO:0016887">
    <property type="term" value="F:ATP hydrolysis activity"/>
    <property type="evidence" value="ECO:0007669"/>
    <property type="project" value="InterPro"/>
</dbReference>
<evidence type="ECO:0000256" key="3">
    <source>
        <dbReference type="ARBA" id="ARBA00022475"/>
    </source>
</evidence>
<dbReference type="PANTHER" id="PTHR43394">
    <property type="entry name" value="ATP-DEPENDENT PERMEASE MDL1, MITOCHONDRIAL"/>
    <property type="match status" value="1"/>
</dbReference>
<keyword evidence="3" id="KW-1003">Cell membrane</keyword>
<evidence type="ECO:0000256" key="9">
    <source>
        <dbReference type="ARBA" id="ARBA00023136"/>
    </source>
</evidence>
<dbReference type="Gene3D" id="3.40.50.300">
    <property type="entry name" value="P-loop containing nucleotide triphosphate hydrolases"/>
    <property type="match status" value="1"/>
</dbReference>
<keyword evidence="6" id="KW-0378">Hydrolase</keyword>
<keyword evidence="7" id="KW-0067">ATP-binding</keyword>
<keyword evidence="6" id="KW-0788">Thiol protease</keyword>
<dbReference type="SUPFAM" id="SSF52540">
    <property type="entry name" value="P-loop containing nucleoside triphosphate hydrolases"/>
    <property type="match status" value="1"/>
</dbReference>
<dbReference type="CDD" id="cd07346">
    <property type="entry name" value="ABC_6TM_exporters"/>
    <property type="match status" value="1"/>
</dbReference>
<dbReference type="GO" id="GO:0015421">
    <property type="term" value="F:ABC-type oligopeptide transporter activity"/>
    <property type="evidence" value="ECO:0007669"/>
    <property type="project" value="TreeGrafter"/>
</dbReference>
<reference evidence="14 15" key="1">
    <citation type="journal article" date="2009" name="Int. J. Syst. Evol. Microbiol.">
        <title>Paenibacillus contaminans sp. nov., isolated from a contaminated laboratory plate.</title>
        <authorList>
            <person name="Chou J.H."/>
            <person name="Lee J.H."/>
            <person name="Lin M.C."/>
            <person name="Chang P.S."/>
            <person name="Arun A.B."/>
            <person name="Young C.C."/>
            <person name="Chen W.M."/>
        </authorList>
    </citation>
    <scope>NUCLEOTIDE SEQUENCE [LARGE SCALE GENOMIC DNA]</scope>
    <source>
        <strain evidence="14 15">CKOBP-6</strain>
    </source>
</reference>
<dbReference type="SMART" id="SM00382">
    <property type="entry name" value="AAA"/>
    <property type="match status" value="1"/>
</dbReference>
<evidence type="ECO:0000256" key="11">
    <source>
        <dbReference type="SAM" id="Phobius"/>
    </source>
</evidence>
<gene>
    <name evidence="14" type="ORF">DQG23_38825</name>
</gene>
<organism evidence="14 15">
    <name type="scientific">Paenibacillus contaminans</name>
    <dbReference type="NCBI Taxonomy" id="450362"/>
    <lineage>
        <taxon>Bacteria</taxon>
        <taxon>Bacillati</taxon>
        <taxon>Bacillota</taxon>
        <taxon>Bacilli</taxon>
        <taxon>Bacillales</taxon>
        <taxon>Paenibacillaceae</taxon>
        <taxon>Paenibacillus</taxon>
    </lineage>
</organism>
<evidence type="ECO:0000256" key="8">
    <source>
        <dbReference type="ARBA" id="ARBA00022989"/>
    </source>
</evidence>
<evidence type="ECO:0000259" key="13">
    <source>
        <dbReference type="PROSITE" id="PS50929"/>
    </source>
</evidence>
<dbReference type="Pfam" id="PF00664">
    <property type="entry name" value="ABC_membrane"/>
    <property type="match status" value="1"/>
</dbReference>
<dbReference type="Pfam" id="PF00005">
    <property type="entry name" value="ABC_tran"/>
    <property type="match status" value="1"/>
</dbReference>
<evidence type="ECO:0008006" key="16">
    <source>
        <dbReference type="Google" id="ProtNLM"/>
    </source>
</evidence>
<feature type="domain" description="ABC transmembrane type-1" evidence="13">
    <location>
        <begin position="23"/>
        <end position="304"/>
    </location>
</feature>
<dbReference type="RefSeq" id="WP_113036421.1">
    <property type="nucleotide sequence ID" value="NZ_QMFB01000046.1"/>
</dbReference>
<dbReference type="Gene3D" id="1.20.1560.10">
    <property type="entry name" value="ABC transporter type 1, transmembrane domain"/>
    <property type="match status" value="1"/>
</dbReference>
<dbReference type="InterPro" id="IPR017871">
    <property type="entry name" value="ABC_transporter-like_CS"/>
</dbReference>
<feature type="domain" description="ABC transporter" evidence="12">
    <location>
        <begin position="339"/>
        <end position="571"/>
    </location>
</feature>
<keyword evidence="4 11" id="KW-0812">Transmembrane</keyword>
<feature type="region of interest" description="Disordered" evidence="10">
    <location>
        <begin position="580"/>
        <end position="604"/>
    </location>
</feature>
<keyword evidence="2" id="KW-0813">Transport</keyword>
<dbReference type="EMBL" id="QMFB01000046">
    <property type="protein sequence ID" value="RAV09939.1"/>
    <property type="molecule type" value="Genomic_DNA"/>
</dbReference>
<feature type="transmembrane region" description="Helical" evidence="11">
    <location>
        <begin position="21"/>
        <end position="43"/>
    </location>
</feature>
<feature type="transmembrane region" description="Helical" evidence="11">
    <location>
        <begin position="58"/>
        <end position="78"/>
    </location>
</feature>
<evidence type="ECO:0000313" key="15">
    <source>
        <dbReference type="Proteomes" id="UP000250369"/>
    </source>
</evidence>
<dbReference type="PROSITE" id="PS51257">
    <property type="entry name" value="PROKAR_LIPOPROTEIN"/>
    <property type="match status" value="1"/>
</dbReference>
<accession>A0A329LQE7</accession>